<keyword evidence="3 5" id="KW-1133">Transmembrane helix</keyword>
<keyword evidence="7" id="KW-1185">Reference proteome</keyword>
<dbReference type="PANTHER" id="PTHR23514">
    <property type="entry name" value="BYPASS OF STOP CODON PROTEIN 6"/>
    <property type="match status" value="1"/>
</dbReference>
<dbReference type="Pfam" id="PF07690">
    <property type="entry name" value="MFS_1"/>
    <property type="match status" value="1"/>
</dbReference>
<evidence type="ECO:0000256" key="4">
    <source>
        <dbReference type="ARBA" id="ARBA00023136"/>
    </source>
</evidence>
<feature type="transmembrane region" description="Helical" evidence="5">
    <location>
        <begin position="171"/>
        <end position="190"/>
    </location>
</feature>
<protein>
    <submittedName>
        <fullName evidence="6">MFS transporter</fullName>
    </submittedName>
</protein>
<feature type="transmembrane region" description="Helical" evidence="5">
    <location>
        <begin position="46"/>
        <end position="69"/>
    </location>
</feature>
<feature type="transmembrane region" description="Helical" evidence="5">
    <location>
        <begin position="17"/>
        <end position="34"/>
    </location>
</feature>
<feature type="transmembrane region" description="Helical" evidence="5">
    <location>
        <begin position="335"/>
        <end position="356"/>
    </location>
</feature>
<evidence type="ECO:0000256" key="5">
    <source>
        <dbReference type="SAM" id="Phobius"/>
    </source>
</evidence>
<evidence type="ECO:0000313" key="6">
    <source>
        <dbReference type="EMBL" id="MDT0683602.1"/>
    </source>
</evidence>
<dbReference type="EMBL" id="JAVRHL010000003">
    <property type="protein sequence ID" value="MDT0683602.1"/>
    <property type="molecule type" value="Genomic_DNA"/>
</dbReference>
<keyword evidence="4 5" id="KW-0472">Membrane</keyword>
<reference evidence="6 7" key="1">
    <citation type="submission" date="2023-09" db="EMBL/GenBank/DDBJ databases">
        <authorList>
            <person name="Rey-Velasco X."/>
        </authorList>
    </citation>
    <scope>NUCLEOTIDE SEQUENCE [LARGE SCALE GENOMIC DNA]</scope>
    <source>
        <strain evidence="6 7">F158</strain>
    </source>
</reference>
<dbReference type="CDD" id="cd17393">
    <property type="entry name" value="MFS_MosC_like"/>
    <property type="match status" value="1"/>
</dbReference>
<dbReference type="InterPro" id="IPR011701">
    <property type="entry name" value="MFS"/>
</dbReference>
<organism evidence="6 7">
    <name type="scientific">Tropicimonas omnivorans</name>
    <dbReference type="NCBI Taxonomy" id="3075590"/>
    <lineage>
        <taxon>Bacteria</taxon>
        <taxon>Pseudomonadati</taxon>
        <taxon>Pseudomonadota</taxon>
        <taxon>Alphaproteobacteria</taxon>
        <taxon>Rhodobacterales</taxon>
        <taxon>Roseobacteraceae</taxon>
        <taxon>Tropicimonas</taxon>
    </lineage>
</organism>
<comment type="subcellular location">
    <subcellularLocation>
        <location evidence="1">Membrane</location>
        <topology evidence="1">Multi-pass membrane protein</topology>
    </subcellularLocation>
</comment>
<comment type="caution">
    <text evidence="6">The sequence shown here is derived from an EMBL/GenBank/DDBJ whole genome shotgun (WGS) entry which is preliminary data.</text>
</comment>
<accession>A0ABU3DIP5</accession>
<keyword evidence="2 5" id="KW-0812">Transmembrane</keyword>
<dbReference type="PANTHER" id="PTHR23514:SF13">
    <property type="entry name" value="INNER MEMBRANE PROTEIN YBJJ"/>
    <property type="match status" value="1"/>
</dbReference>
<feature type="transmembrane region" description="Helical" evidence="5">
    <location>
        <begin position="244"/>
        <end position="265"/>
    </location>
</feature>
<dbReference type="SUPFAM" id="SSF103473">
    <property type="entry name" value="MFS general substrate transporter"/>
    <property type="match status" value="1"/>
</dbReference>
<evidence type="ECO:0000256" key="3">
    <source>
        <dbReference type="ARBA" id="ARBA00022989"/>
    </source>
</evidence>
<name>A0ABU3DIP5_9RHOB</name>
<sequence>MTDLTASLVARLRTPRVAVSAFFLLNGGLFGIWASRVPAFVARHELSPSILGLLLLCMGIGAILSFPVAGRASDSIGAVPVSRWLGAMYVAALLALPLMPNVWTLGLVLLVFGAGHGGLDVSMNAFAAEVERRARRPMMSSFHALWSVGAGLGAASGYGAVEMGLGPGSHFWIAGLALAVLCLSMSFVPWEAEAVRSQKGTPLFVFPTGPLFAVGLIALAGSVGEGAMADWSAVYLVESAGAGEGVAALGYATYSVVMVTLRLFGDRITAMLGAVRAARLSGIAALCGALLTVSSSSVAPILAGFALLGVGYAVVVPLVYSRAANDPEVSPGRGLAAVATLGYGAMLMGPPLLGAIAGLTSLRVALGLLAVLALLMIGLAGRLSPTR</sequence>
<evidence type="ECO:0000256" key="1">
    <source>
        <dbReference type="ARBA" id="ARBA00004141"/>
    </source>
</evidence>
<dbReference type="InterPro" id="IPR051788">
    <property type="entry name" value="MFS_Transporter"/>
</dbReference>
<proteinExistence type="predicted"/>
<feature type="transmembrane region" description="Helical" evidence="5">
    <location>
        <begin position="202"/>
        <end position="224"/>
    </location>
</feature>
<dbReference type="Gene3D" id="1.20.1250.20">
    <property type="entry name" value="MFS general substrate transporter like domains"/>
    <property type="match status" value="2"/>
</dbReference>
<feature type="transmembrane region" description="Helical" evidence="5">
    <location>
        <begin position="277"/>
        <end position="295"/>
    </location>
</feature>
<evidence type="ECO:0000256" key="2">
    <source>
        <dbReference type="ARBA" id="ARBA00022692"/>
    </source>
</evidence>
<gene>
    <name evidence="6" type="ORF">RM543_12975</name>
</gene>
<feature type="transmembrane region" description="Helical" evidence="5">
    <location>
        <begin position="301"/>
        <end position="323"/>
    </location>
</feature>
<feature type="transmembrane region" description="Helical" evidence="5">
    <location>
        <begin position="139"/>
        <end position="159"/>
    </location>
</feature>
<evidence type="ECO:0000313" key="7">
    <source>
        <dbReference type="Proteomes" id="UP001265259"/>
    </source>
</evidence>
<dbReference type="RefSeq" id="WP_311692306.1">
    <property type="nucleotide sequence ID" value="NZ_JAVRHL010000003.1"/>
</dbReference>
<dbReference type="Proteomes" id="UP001265259">
    <property type="component" value="Unassembled WGS sequence"/>
</dbReference>
<dbReference type="InterPro" id="IPR036259">
    <property type="entry name" value="MFS_trans_sf"/>
</dbReference>
<feature type="transmembrane region" description="Helical" evidence="5">
    <location>
        <begin position="362"/>
        <end position="381"/>
    </location>
</feature>